<dbReference type="EMBL" id="JANJQO010000620">
    <property type="protein sequence ID" value="KAJ2976109.1"/>
    <property type="molecule type" value="Genomic_DNA"/>
</dbReference>
<comment type="caution">
    <text evidence="1">The sequence shown here is derived from an EMBL/GenBank/DDBJ whole genome shotgun (WGS) entry which is preliminary data.</text>
</comment>
<evidence type="ECO:0000313" key="2">
    <source>
        <dbReference type="Proteomes" id="UP001143910"/>
    </source>
</evidence>
<accession>A0ACC1NAL7</accession>
<gene>
    <name evidence="1" type="ORF">NQ176_g5137</name>
</gene>
<keyword evidence="2" id="KW-1185">Reference proteome</keyword>
<sequence length="239" mass="27462">MSIYESAIDIDSWRHSVPSRLEREDPFANDGFGERPVTRLTFREQDPPKEEERPVSRFSLFRSKFFTPKQQQQQQQQDQSAISGYSSDDEATIYQRPNTAFSMTRAGDNGSKGTTTPKKRKKRGFLSALFSRGRKRGREDSEADEYCSYSKEIVLVDNGEQKPQLSPTRTDGSSTVVMEPVITKPLHLNFLFVGCPSSGQTSLLYRIRYGYFPDTSAMPRTRYETYTYQPRTSNTRIEL</sequence>
<organism evidence="1 2">
    <name type="scientific">Zarea fungicola</name>
    <dbReference type="NCBI Taxonomy" id="93591"/>
    <lineage>
        <taxon>Eukaryota</taxon>
        <taxon>Fungi</taxon>
        <taxon>Dikarya</taxon>
        <taxon>Ascomycota</taxon>
        <taxon>Pezizomycotina</taxon>
        <taxon>Sordariomycetes</taxon>
        <taxon>Hypocreomycetidae</taxon>
        <taxon>Hypocreales</taxon>
        <taxon>Cordycipitaceae</taxon>
        <taxon>Zarea</taxon>
    </lineage>
</organism>
<protein>
    <submittedName>
        <fullName evidence="1">Uncharacterized protein</fullName>
    </submittedName>
</protein>
<name>A0ACC1NAL7_9HYPO</name>
<dbReference type="Proteomes" id="UP001143910">
    <property type="component" value="Unassembled WGS sequence"/>
</dbReference>
<proteinExistence type="predicted"/>
<evidence type="ECO:0000313" key="1">
    <source>
        <dbReference type="EMBL" id="KAJ2976109.1"/>
    </source>
</evidence>
<reference evidence="1" key="1">
    <citation type="submission" date="2022-08" db="EMBL/GenBank/DDBJ databases">
        <title>Genome Sequence of Lecanicillium fungicola.</title>
        <authorList>
            <person name="Buettner E."/>
        </authorList>
    </citation>
    <scope>NUCLEOTIDE SEQUENCE</scope>
    <source>
        <strain evidence="1">Babe33</strain>
    </source>
</reference>